<feature type="transmembrane region" description="Helical" evidence="1">
    <location>
        <begin position="288"/>
        <end position="313"/>
    </location>
</feature>
<keyword evidence="1" id="KW-0812">Transmembrane</keyword>
<gene>
    <name evidence="3" type="ORF">B0T10DRAFT_485967</name>
</gene>
<feature type="transmembrane region" description="Helical" evidence="1">
    <location>
        <begin position="42"/>
        <end position="59"/>
    </location>
</feature>
<feature type="transmembrane region" description="Helical" evidence="1">
    <location>
        <begin position="79"/>
        <end position="102"/>
    </location>
</feature>
<dbReference type="PANTHER" id="PTHR42109:SF2">
    <property type="entry name" value="INTEGRAL MEMBRANE PROTEIN"/>
    <property type="match status" value="1"/>
</dbReference>
<sequence>MRRRSRYKGSFRSRTGKLERRTQLQLIQRIIYWRQRESFKHFLLTYTYPTLNHLLLHLHEHTHTHTQPLLKMARSLDTYDNIAIAEIVVYSFFLAGGIFLCVRDGLRKSAGWRFLVVLALARLIGSALLLATVNDPTNESLYIGWMTLNGVGFGPLILMLVALLGRLFESINRQSPQPVVKPIYQKGIEVLMLIAMILLIVGGTSSTYTMVDGSPKITYTTESKAGAVLMIIVMVFLLLQVLLVVRYQGYIAQGDHRILVGALASLPFVIVRLVYTVLLILGGKKTTVWLYLGAGVIMEMVVCFICEIVGFSLKKVVPETKAQETEQSSYDTRV</sequence>
<feature type="transmembrane region" description="Helical" evidence="1">
    <location>
        <begin position="145"/>
        <end position="168"/>
    </location>
</feature>
<dbReference type="InterPro" id="IPR056119">
    <property type="entry name" value="DUF7702"/>
</dbReference>
<accession>A0A9P9AQI0</accession>
<proteinExistence type="predicted"/>
<evidence type="ECO:0000259" key="2">
    <source>
        <dbReference type="Pfam" id="PF24800"/>
    </source>
</evidence>
<feature type="transmembrane region" description="Helical" evidence="1">
    <location>
        <begin position="188"/>
        <end position="205"/>
    </location>
</feature>
<comment type="caution">
    <text evidence="3">The sequence shown here is derived from an EMBL/GenBank/DDBJ whole genome shotgun (WGS) entry which is preliminary data.</text>
</comment>
<dbReference type="OrthoDB" id="2560628at2759"/>
<keyword evidence="1" id="KW-1133">Transmembrane helix</keyword>
<feature type="transmembrane region" description="Helical" evidence="1">
    <location>
        <begin position="225"/>
        <end position="245"/>
    </location>
</feature>
<dbReference type="Pfam" id="PF24800">
    <property type="entry name" value="DUF7702"/>
    <property type="match status" value="1"/>
</dbReference>
<dbReference type="PANTHER" id="PTHR42109">
    <property type="entry name" value="UNPLACED GENOMIC SCAFFOLD UM_SCAF_CONTIG_1.265, WHOLE GENOME SHOTGUN SEQUENCE"/>
    <property type="match status" value="1"/>
</dbReference>
<dbReference type="Proteomes" id="UP000777438">
    <property type="component" value="Unassembled WGS sequence"/>
</dbReference>
<evidence type="ECO:0000313" key="4">
    <source>
        <dbReference type="Proteomes" id="UP000777438"/>
    </source>
</evidence>
<feature type="domain" description="DUF7702" evidence="2">
    <location>
        <begin position="76"/>
        <end position="315"/>
    </location>
</feature>
<name>A0A9P9AQI0_9HYPO</name>
<keyword evidence="4" id="KW-1185">Reference proteome</keyword>
<keyword evidence="1" id="KW-0472">Membrane</keyword>
<dbReference type="AlphaFoldDB" id="A0A9P9AQI0"/>
<evidence type="ECO:0000313" key="3">
    <source>
        <dbReference type="EMBL" id="KAH6890473.1"/>
    </source>
</evidence>
<dbReference type="EMBL" id="JAGPYM010000009">
    <property type="protein sequence ID" value="KAH6890473.1"/>
    <property type="molecule type" value="Genomic_DNA"/>
</dbReference>
<protein>
    <recommendedName>
        <fullName evidence="2">DUF7702 domain-containing protein</fullName>
    </recommendedName>
</protein>
<reference evidence="3 4" key="1">
    <citation type="journal article" date="2021" name="Nat. Commun.">
        <title>Genetic determinants of endophytism in the Arabidopsis root mycobiome.</title>
        <authorList>
            <person name="Mesny F."/>
            <person name="Miyauchi S."/>
            <person name="Thiergart T."/>
            <person name="Pickel B."/>
            <person name="Atanasova L."/>
            <person name="Karlsson M."/>
            <person name="Huettel B."/>
            <person name="Barry K.W."/>
            <person name="Haridas S."/>
            <person name="Chen C."/>
            <person name="Bauer D."/>
            <person name="Andreopoulos W."/>
            <person name="Pangilinan J."/>
            <person name="LaButti K."/>
            <person name="Riley R."/>
            <person name="Lipzen A."/>
            <person name="Clum A."/>
            <person name="Drula E."/>
            <person name="Henrissat B."/>
            <person name="Kohler A."/>
            <person name="Grigoriev I.V."/>
            <person name="Martin F.M."/>
            <person name="Hacquard S."/>
        </authorList>
    </citation>
    <scope>NUCLEOTIDE SEQUENCE [LARGE SCALE GENOMIC DNA]</scope>
    <source>
        <strain evidence="3 4">MPI-CAGE-CH-0241</strain>
    </source>
</reference>
<feature type="transmembrane region" description="Helical" evidence="1">
    <location>
        <begin position="257"/>
        <end position="282"/>
    </location>
</feature>
<evidence type="ECO:0000256" key="1">
    <source>
        <dbReference type="SAM" id="Phobius"/>
    </source>
</evidence>
<feature type="transmembrane region" description="Helical" evidence="1">
    <location>
        <begin position="114"/>
        <end position="133"/>
    </location>
</feature>
<organism evidence="3 4">
    <name type="scientific">Thelonectria olida</name>
    <dbReference type="NCBI Taxonomy" id="1576542"/>
    <lineage>
        <taxon>Eukaryota</taxon>
        <taxon>Fungi</taxon>
        <taxon>Dikarya</taxon>
        <taxon>Ascomycota</taxon>
        <taxon>Pezizomycotina</taxon>
        <taxon>Sordariomycetes</taxon>
        <taxon>Hypocreomycetidae</taxon>
        <taxon>Hypocreales</taxon>
        <taxon>Nectriaceae</taxon>
        <taxon>Thelonectria</taxon>
    </lineage>
</organism>